<evidence type="ECO:0000313" key="1">
    <source>
        <dbReference type="EMBL" id="MDY3558631.1"/>
    </source>
</evidence>
<accession>A0ABU5EU46</accession>
<gene>
    <name evidence="1" type="ORF">R5W23_005772</name>
</gene>
<name>A0ABU5EU46_9BACT</name>
<dbReference type="RefSeq" id="WP_320685528.1">
    <property type="nucleotide sequence ID" value="NZ_JAXBLV010000045.1"/>
</dbReference>
<reference evidence="2" key="1">
    <citation type="journal article" date="2023" name="Mar. Drugs">
        <title>Gemmata algarum, a Novel Planctomycete Isolated from an Algal Mat, Displays Antimicrobial Activity.</title>
        <authorList>
            <person name="Kumar G."/>
            <person name="Kallscheuer N."/>
            <person name="Kashif M."/>
            <person name="Ahamad S."/>
            <person name="Jagadeeshwari U."/>
            <person name="Pannikurungottu S."/>
            <person name="Haufschild T."/>
            <person name="Kabuu M."/>
            <person name="Sasikala C."/>
            <person name="Jogler C."/>
            <person name="Ramana C."/>
        </authorList>
    </citation>
    <scope>NUCLEOTIDE SEQUENCE [LARGE SCALE GENOMIC DNA]</scope>
    <source>
        <strain evidence="2">JC673</strain>
    </source>
</reference>
<keyword evidence="2" id="KW-1185">Reference proteome</keyword>
<dbReference type="Proteomes" id="UP001272242">
    <property type="component" value="Unassembled WGS sequence"/>
</dbReference>
<evidence type="ECO:0008006" key="3">
    <source>
        <dbReference type="Google" id="ProtNLM"/>
    </source>
</evidence>
<protein>
    <recommendedName>
        <fullName evidence="3">Type I-U CRISPR-associated protein Cas5/Cas6</fullName>
    </recommendedName>
</protein>
<organism evidence="1 2">
    <name type="scientific">Gemmata algarum</name>
    <dbReference type="NCBI Taxonomy" id="2975278"/>
    <lineage>
        <taxon>Bacteria</taxon>
        <taxon>Pseudomonadati</taxon>
        <taxon>Planctomycetota</taxon>
        <taxon>Planctomycetia</taxon>
        <taxon>Gemmatales</taxon>
        <taxon>Gemmataceae</taxon>
        <taxon>Gemmata</taxon>
    </lineage>
</organism>
<comment type="caution">
    <text evidence="1">The sequence shown here is derived from an EMBL/GenBank/DDBJ whole genome shotgun (WGS) entry which is preliminary data.</text>
</comment>
<dbReference type="EMBL" id="JAXBLV010000045">
    <property type="protein sequence ID" value="MDY3558631.1"/>
    <property type="molecule type" value="Genomic_DNA"/>
</dbReference>
<proteinExistence type="predicted"/>
<evidence type="ECO:0000313" key="2">
    <source>
        <dbReference type="Proteomes" id="UP001272242"/>
    </source>
</evidence>
<sequence length="367" mass="40125">MVRAWGWWGAAYREAVFRLADHAQSAAEQVRDAAPAPVATGWVSRPARVSRAEGHALPLTGLDGANPLAFLAALGTLLTCDQLSRAAARPDWLGGRVTLSWGDATSPNVPVLHLPAPPPATVAFADFLAAGLAKRVEDHSAAWVVRMLELGLPKGAARDFASIARHAVPPRPEDRHRLDWVTALSCESAIDADSQLQTVRCDYLLGNIRSVMHRTGADHLHRALFAPWDYSDSLNNQSLHWEPSEDRRHAYQWLVPTNSRSRETGGMLGANRLALEAWPLFPSFPDGDRVRTRGFRGNRAASTFWLWPLWDSCLTADGVASMLSLRGLQADPLGADPLRGFGVVSVFRSQRILVGKTPNLTPPDRVI</sequence>